<dbReference type="PROSITE" id="PS50003">
    <property type="entry name" value="PH_DOMAIN"/>
    <property type="match status" value="1"/>
</dbReference>
<feature type="non-terminal residue" evidence="2">
    <location>
        <position position="60"/>
    </location>
</feature>
<dbReference type="Proteomes" id="UP000035740">
    <property type="component" value="Unassembled WGS sequence"/>
</dbReference>
<evidence type="ECO:0000313" key="3">
    <source>
        <dbReference type="Proteomes" id="UP000035740"/>
    </source>
</evidence>
<dbReference type="InterPro" id="IPR011993">
    <property type="entry name" value="PH-like_dom_sf"/>
</dbReference>
<keyword evidence="3" id="KW-1185">Reference proteome</keyword>
<name>A0A0J7YN35_BETVV</name>
<dbReference type="InterPro" id="IPR001849">
    <property type="entry name" value="PH_domain"/>
</dbReference>
<gene>
    <name evidence="2" type="ORF">BVRB_040510</name>
</gene>
<sequence length="60" mass="6962">MDLPDSENESGPAIKNAFKIISPQKSFTVLAPSQNDKRTWMADIQKHIELCYTQHMKWIE</sequence>
<dbReference type="SUPFAM" id="SSF50729">
    <property type="entry name" value="PH domain-like"/>
    <property type="match status" value="1"/>
</dbReference>
<dbReference type="Gramene" id="KMS64996">
    <property type="protein sequence ID" value="KMS64996"/>
    <property type="gene ID" value="BVRB_040510"/>
</dbReference>
<organism evidence="2 3">
    <name type="scientific">Beta vulgaris subsp. vulgaris</name>
    <name type="common">Beet</name>
    <dbReference type="NCBI Taxonomy" id="3555"/>
    <lineage>
        <taxon>Eukaryota</taxon>
        <taxon>Viridiplantae</taxon>
        <taxon>Streptophyta</taxon>
        <taxon>Embryophyta</taxon>
        <taxon>Tracheophyta</taxon>
        <taxon>Spermatophyta</taxon>
        <taxon>Magnoliopsida</taxon>
        <taxon>eudicotyledons</taxon>
        <taxon>Gunneridae</taxon>
        <taxon>Pentapetalae</taxon>
        <taxon>Caryophyllales</taxon>
        <taxon>Chenopodiaceae</taxon>
        <taxon>Betoideae</taxon>
        <taxon>Beta</taxon>
    </lineage>
</organism>
<accession>A0A0J7YN35</accession>
<protein>
    <recommendedName>
        <fullName evidence="1">PH domain-containing protein</fullName>
    </recommendedName>
</protein>
<evidence type="ECO:0000313" key="2">
    <source>
        <dbReference type="EMBL" id="KMS64996.1"/>
    </source>
</evidence>
<proteinExistence type="predicted"/>
<feature type="domain" description="PH" evidence="1">
    <location>
        <begin position="1"/>
        <end position="49"/>
    </location>
</feature>
<reference evidence="2 3" key="1">
    <citation type="journal article" date="2014" name="Nature">
        <title>The genome of the recently domesticated crop plant sugar beet (Beta vulgaris).</title>
        <authorList>
            <person name="Dohm J.C."/>
            <person name="Minoche A.E."/>
            <person name="Holtgrawe D."/>
            <person name="Capella-Gutierrez S."/>
            <person name="Zakrzewski F."/>
            <person name="Tafer H."/>
            <person name="Rupp O."/>
            <person name="Sorensen T.R."/>
            <person name="Stracke R."/>
            <person name="Reinhardt R."/>
            <person name="Goesmann A."/>
            <person name="Kraft T."/>
            <person name="Schulz B."/>
            <person name="Stadler P.F."/>
            <person name="Schmidt T."/>
            <person name="Gabaldon T."/>
            <person name="Lehrach H."/>
            <person name="Weisshaar B."/>
            <person name="Himmelbauer H."/>
        </authorList>
    </citation>
    <scope>NUCLEOTIDE SEQUENCE [LARGE SCALE GENOMIC DNA]</scope>
    <source>
        <tissue evidence="2">Taproot</tissue>
    </source>
</reference>
<dbReference type="Gene3D" id="2.30.29.30">
    <property type="entry name" value="Pleckstrin-homology domain (PH domain)/Phosphotyrosine-binding domain (PTB)"/>
    <property type="match status" value="1"/>
</dbReference>
<evidence type="ECO:0000259" key="1">
    <source>
        <dbReference type="PROSITE" id="PS50003"/>
    </source>
</evidence>
<dbReference type="OrthoDB" id="185175at2759"/>
<dbReference type="EMBL" id="KQ116882">
    <property type="protein sequence ID" value="KMS64996.1"/>
    <property type="molecule type" value="Genomic_DNA"/>
</dbReference>
<dbReference type="AlphaFoldDB" id="A0A0J7YN35"/>